<dbReference type="Proteomes" id="UP000559809">
    <property type="component" value="Unassembled WGS sequence"/>
</dbReference>
<reference evidence="1 2" key="1">
    <citation type="submission" date="2020-07" db="EMBL/GenBank/DDBJ databases">
        <title>Taxonomic revisions and descriptions of new bacterial species based on genomic comparisons in the high-G+C-content subgroup of the family Alcaligenaceae.</title>
        <authorList>
            <person name="Szabo A."/>
            <person name="Felfoldi T."/>
        </authorList>
    </citation>
    <scope>NUCLEOTIDE SEQUENCE [LARGE SCALE GENOMIC DNA]</scope>
    <source>
        <strain evidence="1 2">LMG 24012</strain>
    </source>
</reference>
<proteinExistence type="predicted"/>
<dbReference type="AlphaFoldDB" id="A0A853G4A1"/>
<dbReference type="InterPro" id="IPR010836">
    <property type="entry name" value="SapC"/>
</dbReference>
<organism evidence="1 2">
    <name type="scientific">Parapusillimonas granuli</name>
    <dbReference type="NCBI Taxonomy" id="380911"/>
    <lineage>
        <taxon>Bacteria</taxon>
        <taxon>Pseudomonadati</taxon>
        <taxon>Pseudomonadota</taxon>
        <taxon>Betaproteobacteria</taxon>
        <taxon>Burkholderiales</taxon>
        <taxon>Alcaligenaceae</taxon>
        <taxon>Parapusillimonas</taxon>
    </lineage>
</organism>
<name>A0A853G4A1_9BURK</name>
<gene>
    <name evidence="1" type="ORF">H0A72_10975</name>
</gene>
<dbReference type="Pfam" id="PF07277">
    <property type="entry name" value="SapC"/>
    <property type="match status" value="1"/>
</dbReference>
<keyword evidence="2" id="KW-1185">Reference proteome</keyword>
<evidence type="ECO:0000313" key="2">
    <source>
        <dbReference type="Proteomes" id="UP000559809"/>
    </source>
</evidence>
<comment type="caution">
    <text evidence="1">The sequence shown here is derived from an EMBL/GenBank/DDBJ whole genome shotgun (WGS) entry which is preliminary data.</text>
</comment>
<protein>
    <submittedName>
        <fullName evidence="1">SapC family protein</fullName>
    </submittedName>
</protein>
<dbReference type="EMBL" id="JACCEM010000005">
    <property type="protein sequence ID" value="NYT49830.1"/>
    <property type="molecule type" value="Genomic_DNA"/>
</dbReference>
<dbReference type="RefSeq" id="WP_180155170.1">
    <property type="nucleotide sequence ID" value="NZ_JACCEM010000005.1"/>
</dbReference>
<accession>A0A853G4A1</accession>
<evidence type="ECO:0000313" key="1">
    <source>
        <dbReference type="EMBL" id="NYT49830.1"/>
    </source>
</evidence>
<sequence>MANLQAVTKDRHAGKRWQRYSSYSFAANDAVAALVVQELPKACMTLPIGFISVEGRYVPVAVQGLASGKNLLVAPDGRWLGGYVPAGYRGYPFVLANAEDGRQVLCVIEDSGLVSETGGEAFFDESGQPSKAVGDVLNFLSQVAANRQATQNICAVLQKHELIQPWPIKLQTEAGEQAVQGLFRIDEAALNALPAEALDEVRKAGALPMVYCQLLSMQHLQKLGQLAQQHAAAQASSLQTADGELDLEFLNDGGTIRFS</sequence>